<sequence>MTRSLVRKLHHTFDHVEALNVAGNGSL</sequence>
<reference evidence="1" key="1">
    <citation type="submission" date="2015-10" db="EMBL/GenBank/DDBJ databases">
        <authorList>
            <person name="Gilbert D.G."/>
        </authorList>
    </citation>
    <scope>NUCLEOTIDE SEQUENCE</scope>
    <source>
        <strain evidence="1">Phyl III-seqv23</strain>
    </source>
</reference>
<proteinExistence type="predicted"/>
<gene>
    <name evidence="1" type="ORF">TO10_v1_800017</name>
</gene>
<name>A0A0S4WJM3_RALSL</name>
<dbReference type="AlphaFoldDB" id="A0A0S4WJM3"/>
<accession>A0A0S4WJM3</accession>
<protein>
    <submittedName>
        <fullName evidence="1">Uncharacterized protein</fullName>
    </submittedName>
</protein>
<organism evidence="1">
    <name type="scientific">Ralstonia solanacearum</name>
    <name type="common">Pseudomonas solanacearum</name>
    <dbReference type="NCBI Taxonomy" id="305"/>
    <lineage>
        <taxon>Bacteria</taxon>
        <taxon>Pseudomonadati</taxon>
        <taxon>Pseudomonadota</taxon>
        <taxon>Betaproteobacteria</taxon>
        <taxon>Burkholderiales</taxon>
        <taxon>Burkholderiaceae</taxon>
        <taxon>Ralstonia</taxon>
        <taxon>Ralstonia solanacearum species complex</taxon>
    </lineage>
</organism>
<evidence type="ECO:0000313" key="1">
    <source>
        <dbReference type="EMBL" id="CUV47028.1"/>
    </source>
</evidence>
<dbReference type="EMBL" id="LN899827">
    <property type="protein sequence ID" value="CUV47028.1"/>
    <property type="molecule type" value="Genomic_DNA"/>
</dbReference>